<comment type="caution">
    <text evidence="1">The sequence shown here is derived from an EMBL/GenBank/DDBJ whole genome shotgun (WGS) entry which is preliminary data.</text>
</comment>
<dbReference type="Proteomes" id="UP001147782">
    <property type="component" value="Unassembled WGS sequence"/>
</dbReference>
<dbReference type="OrthoDB" id="3016366at2759"/>
<dbReference type="GeneID" id="81444113"/>
<gene>
    <name evidence="1" type="ORF">N7496_012021</name>
</gene>
<evidence type="ECO:0000313" key="2">
    <source>
        <dbReference type="Proteomes" id="UP001147782"/>
    </source>
</evidence>
<sequence length="160" mass="18081">MSTPCNFEVNGLYILLTDRGENSFAFHWGFYLHQSGISGCIYHLINDDGPASWRFDSRLSENVMFSQRLLAAIKIGVIDLVLHQALPDRLQEIPIAYSTRFHESITCRVWLKEALFALDDEGYVKLTRSVDEIEAEAKILAIQNKSMGQRTVSRSVGTLA</sequence>
<organism evidence="1 2">
    <name type="scientific">Penicillium cataractarum</name>
    <dbReference type="NCBI Taxonomy" id="2100454"/>
    <lineage>
        <taxon>Eukaryota</taxon>
        <taxon>Fungi</taxon>
        <taxon>Dikarya</taxon>
        <taxon>Ascomycota</taxon>
        <taxon>Pezizomycotina</taxon>
        <taxon>Eurotiomycetes</taxon>
        <taxon>Eurotiomycetidae</taxon>
        <taxon>Eurotiales</taxon>
        <taxon>Aspergillaceae</taxon>
        <taxon>Penicillium</taxon>
    </lineage>
</organism>
<dbReference type="RefSeq" id="XP_056550894.1">
    <property type="nucleotide sequence ID" value="XM_056704934.1"/>
</dbReference>
<dbReference type="EMBL" id="JAPZBS010000009">
    <property type="protein sequence ID" value="KAJ5359608.1"/>
    <property type="molecule type" value="Genomic_DNA"/>
</dbReference>
<dbReference type="Pfam" id="PF21858">
    <property type="entry name" value="DUF6914"/>
    <property type="match status" value="1"/>
</dbReference>
<accession>A0A9W9RL86</accession>
<reference evidence="1" key="2">
    <citation type="journal article" date="2023" name="IMA Fungus">
        <title>Comparative genomic study of the Penicillium genus elucidates a diverse pangenome and 15 lateral gene transfer events.</title>
        <authorList>
            <person name="Petersen C."/>
            <person name="Sorensen T."/>
            <person name="Nielsen M.R."/>
            <person name="Sondergaard T.E."/>
            <person name="Sorensen J.L."/>
            <person name="Fitzpatrick D.A."/>
            <person name="Frisvad J.C."/>
            <person name="Nielsen K.L."/>
        </authorList>
    </citation>
    <scope>NUCLEOTIDE SEQUENCE</scope>
    <source>
        <strain evidence="1">IBT 29864</strain>
    </source>
</reference>
<evidence type="ECO:0000313" key="1">
    <source>
        <dbReference type="EMBL" id="KAJ5359608.1"/>
    </source>
</evidence>
<dbReference type="InterPro" id="IPR054208">
    <property type="entry name" value="DUF6914"/>
</dbReference>
<reference evidence="1" key="1">
    <citation type="submission" date="2022-11" db="EMBL/GenBank/DDBJ databases">
        <authorList>
            <person name="Petersen C."/>
        </authorList>
    </citation>
    <scope>NUCLEOTIDE SEQUENCE</scope>
    <source>
        <strain evidence="1">IBT 29864</strain>
    </source>
</reference>
<proteinExistence type="predicted"/>
<keyword evidence="2" id="KW-1185">Reference proteome</keyword>
<protein>
    <submittedName>
        <fullName evidence="1">Uncharacterized protein</fullName>
    </submittedName>
</protein>
<dbReference type="AlphaFoldDB" id="A0A9W9RL86"/>
<name>A0A9W9RL86_9EURO</name>